<protein>
    <submittedName>
        <fullName evidence="1">Uncharacterized protein</fullName>
    </submittedName>
</protein>
<organism evidence="1">
    <name type="scientific">uncultured marine group II/III euryarchaeote SAT1000_07_H02</name>
    <dbReference type="NCBI Taxonomy" id="1456555"/>
    <lineage>
        <taxon>Archaea</taxon>
        <taxon>Methanobacteriati</taxon>
        <taxon>Methanobacteriota</taxon>
        <taxon>environmental samples</taxon>
    </lineage>
</organism>
<accession>A0A075I2U0</accession>
<name>A0A075I2U0_9EURY</name>
<sequence>MSAPASSATRAILALRVSIEMHMSGSSRLTASTTGIALRSSSSGLTGEAPGRVDSAPISIQSAPSSAILQALAIADSRETTLEAAWNESGVMFRMPIIRGIPPFRRFSIGRQSAIFALPSDACFMM</sequence>
<dbReference type="EMBL" id="KF901204">
    <property type="protein sequence ID" value="AIF22125.1"/>
    <property type="molecule type" value="Genomic_DNA"/>
</dbReference>
<evidence type="ECO:0000313" key="1">
    <source>
        <dbReference type="EMBL" id="AIF22125.1"/>
    </source>
</evidence>
<dbReference type="AlphaFoldDB" id="A0A075I2U0"/>
<reference evidence="1" key="1">
    <citation type="journal article" date="2014" name="Genome Biol. Evol.">
        <title>Pangenome evidence for extensive interdomain horizontal transfer affecting lineage core and shell genes in uncultured planktonic thaumarchaeota and euryarchaeota.</title>
        <authorList>
            <person name="Deschamps P."/>
            <person name="Zivanovic Y."/>
            <person name="Moreira D."/>
            <person name="Rodriguez-Valera F."/>
            <person name="Lopez-Garcia P."/>
        </authorList>
    </citation>
    <scope>NUCLEOTIDE SEQUENCE</scope>
</reference>
<proteinExistence type="predicted"/>